<evidence type="ECO:0000256" key="6">
    <source>
        <dbReference type="ARBA" id="ARBA00022741"/>
    </source>
</evidence>
<dbReference type="EC" id="2.7.11.1" evidence="2"/>
<keyword evidence="3" id="KW-0723">Serine/threonine-protein kinase</keyword>
<dbReference type="Gene3D" id="3.30.200.20">
    <property type="entry name" value="Phosphorylase Kinase, domain 1"/>
    <property type="match status" value="1"/>
</dbReference>
<dbReference type="PANTHER" id="PTHR45723">
    <property type="entry name" value="SERINE/THREONINE-PROTEIN KINASE RIO1"/>
    <property type="match status" value="1"/>
</dbReference>
<dbReference type="PROSITE" id="PS50011">
    <property type="entry name" value="PROTEIN_KINASE_DOM"/>
    <property type="match status" value="1"/>
</dbReference>
<keyword evidence="5" id="KW-0479">Metal-binding</keyword>
<protein>
    <recommendedName>
        <fullName evidence="2">non-specific serine/threonine protein kinase</fullName>
        <ecNumber evidence="2">2.7.11.1</ecNumber>
    </recommendedName>
</protein>
<evidence type="ECO:0000313" key="15">
    <source>
        <dbReference type="Proteomes" id="UP000241890"/>
    </source>
</evidence>
<evidence type="ECO:0000256" key="11">
    <source>
        <dbReference type="ARBA" id="ARBA00048679"/>
    </source>
</evidence>
<dbReference type="SUPFAM" id="SSF56112">
    <property type="entry name" value="Protein kinase-like (PK-like)"/>
    <property type="match status" value="1"/>
</dbReference>
<dbReference type="GO" id="GO:0046872">
    <property type="term" value="F:metal ion binding"/>
    <property type="evidence" value="ECO:0007669"/>
    <property type="project" value="UniProtKB-KW"/>
</dbReference>
<dbReference type="Proteomes" id="UP000241890">
    <property type="component" value="Unassembled WGS sequence"/>
</dbReference>
<comment type="catalytic activity">
    <reaction evidence="11">
        <text>L-seryl-[protein] + ATP = O-phospho-L-seryl-[protein] + ADP + H(+)</text>
        <dbReference type="Rhea" id="RHEA:17989"/>
        <dbReference type="Rhea" id="RHEA-COMP:9863"/>
        <dbReference type="Rhea" id="RHEA-COMP:11604"/>
        <dbReference type="ChEBI" id="CHEBI:15378"/>
        <dbReference type="ChEBI" id="CHEBI:29999"/>
        <dbReference type="ChEBI" id="CHEBI:30616"/>
        <dbReference type="ChEBI" id="CHEBI:83421"/>
        <dbReference type="ChEBI" id="CHEBI:456216"/>
        <dbReference type="EC" id="2.7.11.1"/>
    </reaction>
</comment>
<dbReference type="InterPro" id="IPR011009">
    <property type="entry name" value="Kinase-like_dom_sf"/>
</dbReference>
<evidence type="ECO:0000256" key="7">
    <source>
        <dbReference type="ARBA" id="ARBA00022777"/>
    </source>
</evidence>
<name>A0A2R5GG98_9STRA</name>
<evidence type="ECO:0000256" key="1">
    <source>
        <dbReference type="ARBA" id="ARBA00009196"/>
    </source>
</evidence>
<dbReference type="InterPro" id="IPR051272">
    <property type="entry name" value="RIO-type_Ser/Thr_kinase"/>
</dbReference>
<dbReference type="InParanoid" id="A0A2R5GG98"/>
<evidence type="ECO:0000256" key="10">
    <source>
        <dbReference type="ARBA" id="ARBA00047899"/>
    </source>
</evidence>
<dbReference type="AlphaFoldDB" id="A0A2R5GG98"/>
<dbReference type="SMART" id="SM00090">
    <property type="entry name" value="RIO"/>
    <property type="match status" value="1"/>
</dbReference>
<sequence>MPTTAWATPAAASAAPAVNMADIMSAQLAESMERTDFVETSSEPEAAAAAADLGSHNADDVEGEEEMDEDLKLALALSRAEHEGASADSAQSESNAAHAKPASSPDVDEAADLALALSLQEEEEAALETFRAYEQRNFAGKVKLRSRFKTAEEIEEDHRRAAAAASERVRYTADDAIALKEEMESIREAFAEELGRPDAAQAAARLPPWPVRNKALKGQGGDEEIITKHDADASAQRNWERLANDPRTGKAGSGSGSHKISNRVYNSLKHNMRKQSGTVKGLSSTVERDSMQTHAKGLDQRARLTLQKLLNAGLLEEVNGIVRTGKEAVVFHATGHFDSMAEYNEQLLQHMPNEAAELWPGARDTTEDDDADASEAVQSSAAGGAEAPAAAAEDGEKVTDQSVATAGFKAVAQPIGQGKSRHSKSKPKEEVVIRQFAIKLFKTTLTEFKNRLDYVKGDHRFRTVEQLSRQNPRKVVRVWAEKELRNLTRVRRAGLPCPYPVALVNNLLVMEFIGEDGWPAPQLKEANLSARRMQKCYEQVTCLMYAMMTLCGLVHADLSEYNILYMQGQCYVIDLGQAVLHFHPKAREFLLSDATNVTRFFKSRGVQDVVDPEVLTDMLMDAVATGAAKPSNYEDACARWLPLLQRAREQQ</sequence>
<dbReference type="Pfam" id="PF01163">
    <property type="entry name" value="RIO1"/>
    <property type="match status" value="1"/>
</dbReference>
<evidence type="ECO:0000259" key="13">
    <source>
        <dbReference type="PROSITE" id="PS50011"/>
    </source>
</evidence>
<dbReference type="PROSITE" id="PS01245">
    <property type="entry name" value="RIO1"/>
    <property type="match status" value="1"/>
</dbReference>
<evidence type="ECO:0000313" key="14">
    <source>
        <dbReference type="EMBL" id="GBG27673.1"/>
    </source>
</evidence>
<dbReference type="PROSITE" id="PS50330">
    <property type="entry name" value="UIM"/>
    <property type="match status" value="1"/>
</dbReference>
<dbReference type="GO" id="GO:0005524">
    <property type="term" value="F:ATP binding"/>
    <property type="evidence" value="ECO:0007669"/>
    <property type="project" value="UniProtKB-KW"/>
</dbReference>
<feature type="compositionally biased region" description="Low complexity" evidence="12">
    <location>
        <begin position="374"/>
        <end position="392"/>
    </location>
</feature>
<dbReference type="InterPro" id="IPR003903">
    <property type="entry name" value="UIM_dom"/>
</dbReference>
<dbReference type="OrthoDB" id="205248at2759"/>
<comment type="caution">
    <text evidence="14">The sequence shown here is derived from an EMBL/GenBank/DDBJ whole genome shotgun (WGS) entry which is preliminary data.</text>
</comment>
<feature type="compositionally biased region" description="Acidic residues" evidence="12">
    <location>
        <begin position="60"/>
        <end position="69"/>
    </location>
</feature>
<keyword evidence="6" id="KW-0547">Nucleotide-binding</keyword>
<dbReference type="SMART" id="SM00726">
    <property type="entry name" value="UIM"/>
    <property type="match status" value="2"/>
</dbReference>
<feature type="region of interest" description="Disordered" evidence="12">
    <location>
        <begin position="34"/>
        <end position="107"/>
    </location>
</feature>
<dbReference type="InterPro" id="IPR017406">
    <property type="entry name" value="Ser/Thr_kinase_Rio3"/>
</dbReference>
<dbReference type="InterPro" id="IPR000687">
    <property type="entry name" value="RIO_kinase"/>
</dbReference>
<dbReference type="Pfam" id="PF02809">
    <property type="entry name" value="UIM"/>
    <property type="match status" value="2"/>
</dbReference>
<dbReference type="InterPro" id="IPR018934">
    <property type="entry name" value="RIO_dom"/>
</dbReference>
<evidence type="ECO:0000256" key="9">
    <source>
        <dbReference type="ARBA" id="ARBA00022842"/>
    </source>
</evidence>
<keyword evidence="9" id="KW-0460">Magnesium</keyword>
<evidence type="ECO:0000256" key="4">
    <source>
        <dbReference type="ARBA" id="ARBA00022679"/>
    </source>
</evidence>
<dbReference type="EMBL" id="BEYU01000034">
    <property type="protein sequence ID" value="GBG27673.1"/>
    <property type="molecule type" value="Genomic_DNA"/>
</dbReference>
<keyword evidence="4" id="KW-0808">Transferase</keyword>
<proteinExistence type="inferred from homology"/>
<reference evidence="14 15" key="1">
    <citation type="submission" date="2017-12" db="EMBL/GenBank/DDBJ databases">
        <title>Sequencing, de novo assembly and annotation of complete genome of a new Thraustochytrid species, strain FCC1311.</title>
        <authorList>
            <person name="Sedici K."/>
            <person name="Godart F."/>
            <person name="Aiese Cigliano R."/>
            <person name="Sanseverino W."/>
            <person name="Barakat M."/>
            <person name="Ortet P."/>
            <person name="Marechal E."/>
            <person name="Cagnac O."/>
            <person name="Amato A."/>
        </authorList>
    </citation>
    <scope>NUCLEOTIDE SEQUENCE [LARGE SCALE GENOMIC DNA]</scope>
</reference>
<comment type="similarity">
    <text evidence="1">Belongs to the protein kinase superfamily. RIO-type Ser/Thr kinase family.</text>
</comment>
<dbReference type="InterPro" id="IPR018935">
    <property type="entry name" value="RIO_kinase_CS"/>
</dbReference>
<organism evidence="14 15">
    <name type="scientific">Hondaea fermentalgiana</name>
    <dbReference type="NCBI Taxonomy" id="2315210"/>
    <lineage>
        <taxon>Eukaryota</taxon>
        <taxon>Sar</taxon>
        <taxon>Stramenopiles</taxon>
        <taxon>Bigyra</taxon>
        <taxon>Labyrinthulomycetes</taxon>
        <taxon>Thraustochytrida</taxon>
        <taxon>Thraustochytriidae</taxon>
        <taxon>Hondaea</taxon>
    </lineage>
</organism>
<comment type="catalytic activity">
    <reaction evidence="10">
        <text>L-threonyl-[protein] + ATP = O-phospho-L-threonyl-[protein] + ADP + H(+)</text>
        <dbReference type="Rhea" id="RHEA:46608"/>
        <dbReference type="Rhea" id="RHEA-COMP:11060"/>
        <dbReference type="Rhea" id="RHEA-COMP:11605"/>
        <dbReference type="ChEBI" id="CHEBI:15378"/>
        <dbReference type="ChEBI" id="CHEBI:30013"/>
        <dbReference type="ChEBI" id="CHEBI:30616"/>
        <dbReference type="ChEBI" id="CHEBI:61977"/>
        <dbReference type="ChEBI" id="CHEBI:456216"/>
        <dbReference type="EC" id="2.7.11.1"/>
    </reaction>
</comment>
<keyword evidence="7 14" id="KW-0418">Kinase</keyword>
<keyword evidence="15" id="KW-1185">Reference proteome</keyword>
<evidence type="ECO:0000256" key="5">
    <source>
        <dbReference type="ARBA" id="ARBA00022723"/>
    </source>
</evidence>
<evidence type="ECO:0000256" key="3">
    <source>
        <dbReference type="ARBA" id="ARBA00022527"/>
    </source>
</evidence>
<keyword evidence="8" id="KW-0067">ATP-binding</keyword>
<dbReference type="Gene3D" id="1.10.510.10">
    <property type="entry name" value="Transferase(Phosphotransferase) domain 1"/>
    <property type="match status" value="1"/>
</dbReference>
<evidence type="ECO:0000256" key="12">
    <source>
        <dbReference type="SAM" id="MobiDB-lite"/>
    </source>
</evidence>
<feature type="domain" description="Protein kinase" evidence="13">
    <location>
        <begin position="409"/>
        <end position="651"/>
    </location>
</feature>
<dbReference type="PIRSF" id="PIRSF038146">
    <property type="entry name" value="Ser/Thr_PK_RIO3"/>
    <property type="match status" value="1"/>
</dbReference>
<evidence type="ECO:0000256" key="2">
    <source>
        <dbReference type="ARBA" id="ARBA00012513"/>
    </source>
</evidence>
<feature type="region of interest" description="Disordered" evidence="12">
    <location>
        <begin position="363"/>
        <end position="399"/>
    </location>
</feature>
<accession>A0A2R5GG98</accession>
<dbReference type="GO" id="GO:0004674">
    <property type="term" value="F:protein serine/threonine kinase activity"/>
    <property type="evidence" value="ECO:0007669"/>
    <property type="project" value="UniProtKB-KW"/>
</dbReference>
<dbReference type="InterPro" id="IPR000719">
    <property type="entry name" value="Prot_kinase_dom"/>
</dbReference>
<gene>
    <name evidence="14" type="ORF">FCC1311_038962</name>
</gene>
<evidence type="ECO:0000256" key="8">
    <source>
        <dbReference type="ARBA" id="ARBA00022840"/>
    </source>
</evidence>